<protein>
    <recommendedName>
        <fullName evidence="3">Phage tail protein</fullName>
    </recommendedName>
</protein>
<keyword evidence="2" id="KW-1185">Reference proteome</keyword>
<dbReference type="RefSeq" id="WP_054475499.1">
    <property type="nucleotide sequence ID" value="NZ_CAWMRL010000002.1"/>
</dbReference>
<organism evidence="1 2">
    <name type="scientific">Photorhabdus heterorhabditis</name>
    <dbReference type="NCBI Taxonomy" id="880156"/>
    <lineage>
        <taxon>Bacteria</taxon>
        <taxon>Pseudomonadati</taxon>
        <taxon>Pseudomonadota</taxon>
        <taxon>Gammaproteobacteria</taxon>
        <taxon>Enterobacterales</taxon>
        <taxon>Morganellaceae</taxon>
        <taxon>Photorhabdus</taxon>
    </lineage>
</organism>
<proteinExistence type="predicted"/>
<dbReference type="Proteomes" id="UP000037727">
    <property type="component" value="Unassembled WGS sequence"/>
</dbReference>
<sequence length="149" mass="16564">MAAYHIHNWDGSVNKHAKAGVVVGGVTILTAESISSFTDPTFQWVLNINAPMSGAITTISQLNKDLYWVRGDAFTVGNKSYMGIELAFPSPTKPKLQVELKQEYSGGYSLYSLDNEYIIIVYDPIGQRHRICLSATPAGYHPWFFSLVF</sequence>
<accession>A0ABR5KHC8</accession>
<gene>
    <name evidence="1" type="ORF">AM629_01540</name>
</gene>
<comment type="caution">
    <text evidence="1">The sequence shown here is derived from an EMBL/GenBank/DDBJ whole genome shotgun (WGS) entry which is preliminary data.</text>
</comment>
<dbReference type="EMBL" id="LJCS01000002">
    <property type="protein sequence ID" value="KOY63804.1"/>
    <property type="molecule type" value="Genomic_DNA"/>
</dbReference>
<evidence type="ECO:0008006" key="3">
    <source>
        <dbReference type="Google" id="ProtNLM"/>
    </source>
</evidence>
<name>A0ABR5KHC8_9GAMM</name>
<reference evidence="1 2" key="1">
    <citation type="submission" date="2015-09" db="EMBL/GenBank/DDBJ databases">
        <title>Draft genome sequence and assembly of Photorhabdus sp. VMG, a bacterial symbiont associated with Heterorhabditis zealandica.</title>
        <authorList>
            <person name="Naidoo S."/>
            <person name="Featherston J."/>
            <person name="Mothupi B."/>
            <person name="Gray V.M."/>
        </authorList>
    </citation>
    <scope>NUCLEOTIDE SEQUENCE [LARGE SCALE GENOMIC DNA]</scope>
    <source>
        <strain evidence="1 2">VMG</strain>
    </source>
</reference>
<evidence type="ECO:0000313" key="1">
    <source>
        <dbReference type="EMBL" id="KOY63804.1"/>
    </source>
</evidence>
<evidence type="ECO:0000313" key="2">
    <source>
        <dbReference type="Proteomes" id="UP000037727"/>
    </source>
</evidence>